<evidence type="ECO:0000313" key="10">
    <source>
        <dbReference type="Proteomes" id="UP000322545"/>
    </source>
</evidence>
<dbReference type="AlphaFoldDB" id="A0A1M7CAR1"/>
<proteinExistence type="inferred from homology"/>
<dbReference type="Proteomes" id="UP000322545">
    <property type="component" value="Unassembled WGS sequence"/>
</dbReference>
<protein>
    <submittedName>
        <fullName evidence="9">Uncharacterized membrane protein YeiH</fullName>
    </submittedName>
</protein>
<evidence type="ECO:0000256" key="3">
    <source>
        <dbReference type="ARBA" id="ARBA00022475"/>
    </source>
</evidence>
<feature type="transmembrane region" description="Helical" evidence="7">
    <location>
        <begin position="66"/>
        <end position="86"/>
    </location>
</feature>
<feature type="transmembrane region" description="Helical" evidence="7">
    <location>
        <begin position="176"/>
        <end position="197"/>
    </location>
</feature>
<feature type="transmembrane region" description="Helical" evidence="7">
    <location>
        <begin position="152"/>
        <end position="170"/>
    </location>
</feature>
<keyword evidence="5 7" id="KW-1133">Transmembrane helix</keyword>
<dbReference type="PANTHER" id="PTHR30506:SF3">
    <property type="entry name" value="UPF0126 INNER MEMBRANE PROTEIN YADS-RELATED"/>
    <property type="match status" value="1"/>
</dbReference>
<sequence length="209" mass="21337">MDDVSLGLMLDLVGTFVFGLSGATLAVRRDFDIFGILVLAIAAALAGGVIRDVFLGATPPAAFSDTRYIAAAALAAGAAFVGYRVIERLAKPVMLLDALGLGLFAVSGCRKALEAGLDPLPAVILGVVTAVGGGALRDMLVAEPPRVLREEVYALAALIGAVIVVAGDMMALPPGWAAAIGVVMTAGFRIVSVWRGWNAPRAPGSGKPR</sequence>
<dbReference type="PANTHER" id="PTHR30506">
    <property type="entry name" value="INNER MEMBRANE PROTEIN"/>
    <property type="match status" value="1"/>
</dbReference>
<keyword evidence="6 7" id="KW-0472">Membrane</keyword>
<dbReference type="Pfam" id="PF03458">
    <property type="entry name" value="Gly_transporter"/>
    <property type="match status" value="2"/>
</dbReference>
<feature type="transmembrane region" description="Helical" evidence="7">
    <location>
        <begin position="6"/>
        <end position="27"/>
    </location>
</feature>
<evidence type="ECO:0000313" key="9">
    <source>
        <dbReference type="EMBL" id="SHL64335.1"/>
    </source>
</evidence>
<evidence type="ECO:0000259" key="8">
    <source>
        <dbReference type="Pfam" id="PF03458"/>
    </source>
</evidence>
<evidence type="ECO:0000256" key="5">
    <source>
        <dbReference type="ARBA" id="ARBA00022989"/>
    </source>
</evidence>
<gene>
    <name evidence="9" type="ORF">SAMN05443432_10293</name>
</gene>
<feature type="domain" description="Glycine transporter" evidence="8">
    <location>
        <begin position="95"/>
        <end position="166"/>
    </location>
</feature>
<dbReference type="RefSeq" id="WP_188129864.1">
    <property type="nucleotide sequence ID" value="NZ_FRCB01000002.1"/>
</dbReference>
<comment type="subcellular location">
    <subcellularLocation>
        <location evidence="1">Cell membrane</location>
        <topology evidence="1">Multi-pass membrane protein</topology>
    </subcellularLocation>
</comment>
<accession>A0A1M7CAR1</accession>
<dbReference type="InterPro" id="IPR005115">
    <property type="entry name" value="Gly_transporter"/>
</dbReference>
<name>A0A1M7CAR1_9RHOB</name>
<keyword evidence="3" id="KW-1003">Cell membrane</keyword>
<organism evidence="9 10">
    <name type="scientific">Roseovarius litoreus</name>
    <dbReference type="NCBI Taxonomy" id="1155722"/>
    <lineage>
        <taxon>Bacteria</taxon>
        <taxon>Pseudomonadati</taxon>
        <taxon>Pseudomonadota</taxon>
        <taxon>Alphaproteobacteria</taxon>
        <taxon>Rhodobacterales</taxon>
        <taxon>Roseobacteraceae</taxon>
        <taxon>Roseovarius</taxon>
    </lineage>
</organism>
<evidence type="ECO:0000256" key="6">
    <source>
        <dbReference type="ARBA" id="ARBA00023136"/>
    </source>
</evidence>
<evidence type="ECO:0000256" key="4">
    <source>
        <dbReference type="ARBA" id="ARBA00022692"/>
    </source>
</evidence>
<evidence type="ECO:0000256" key="2">
    <source>
        <dbReference type="ARBA" id="ARBA00008193"/>
    </source>
</evidence>
<reference evidence="9 10" key="1">
    <citation type="submission" date="2016-11" db="EMBL/GenBank/DDBJ databases">
        <authorList>
            <person name="Varghese N."/>
            <person name="Submissions S."/>
        </authorList>
    </citation>
    <scope>NUCLEOTIDE SEQUENCE [LARGE SCALE GENOMIC DNA]</scope>
    <source>
        <strain evidence="9 10">DSM 28249</strain>
    </source>
</reference>
<keyword evidence="10" id="KW-1185">Reference proteome</keyword>
<evidence type="ECO:0000256" key="1">
    <source>
        <dbReference type="ARBA" id="ARBA00004651"/>
    </source>
</evidence>
<dbReference type="EMBL" id="FRCB01000002">
    <property type="protein sequence ID" value="SHL64335.1"/>
    <property type="molecule type" value="Genomic_DNA"/>
</dbReference>
<comment type="similarity">
    <text evidence="2">Belongs to the UPF0126 family.</text>
</comment>
<feature type="domain" description="Glycine transporter" evidence="8">
    <location>
        <begin position="9"/>
        <end position="82"/>
    </location>
</feature>
<keyword evidence="4 7" id="KW-0812">Transmembrane</keyword>
<evidence type="ECO:0000256" key="7">
    <source>
        <dbReference type="SAM" id="Phobius"/>
    </source>
</evidence>
<dbReference type="GO" id="GO:0005886">
    <property type="term" value="C:plasma membrane"/>
    <property type="evidence" value="ECO:0007669"/>
    <property type="project" value="UniProtKB-SubCell"/>
</dbReference>
<feature type="transmembrane region" description="Helical" evidence="7">
    <location>
        <begin position="34"/>
        <end position="54"/>
    </location>
</feature>